<dbReference type="Pfam" id="PF11838">
    <property type="entry name" value="ERAP1_C"/>
    <property type="match status" value="1"/>
</dbReference>
<evidence type="ECO:0000313" key="4">
    <source>
        <dbReference type="Proteomes" id="UP001642540"/>
    </source>
</evidence>
<gene>
    <name evidence="3" type="ORF">ODALV1_LOCUS21395</name>
</gene>
<dbReference type="Gene3D" id="1.25.50.20">
    <property type="match status" value="1"/>
</dbReference>
<protein>
    <recommendedName>
        <fullName evidence="2">ERAP1-like C-terminal domain-containing protein</fullName>
    </recommendedName>
</protein>
<dbReference type="PANTHER" id="PTHR11533">
    <property type="entry name" value="PROTEASE M1 ZINC METALLOPROTEASE"/>
    <property type="match status" value="1"/>
</dbReference>
<organism evidence="3 4">
    <name type="scientific">Orchesella dallaii</name>
    <dbReference type="NCBI Taxonomy" id="48710"/>
    <lineage>
        <taxon>Eukaryota</taxon>
        <taxon>Metazoa</taxon>
        <taxon>Ecdysozoa</taxon>
        <taxon>Arthropoda</taxon>
        <taxon>Hexapoda</taxon>
        <taxon>Collembola</taxon>
        <taxon>Entomobryomorpha</taxon>
        <taxon>Entomobryoidea</taxon>
        <taxon>Orchesellidae</taxon>
        <taxon>Orchesellinae</taxon>
        <taxon>Orchesella</taxon>
    </lineage>
</organism>
<dbReference type="InterPro" id="IPR024571">
    <property type="entry name" value="ERAP1-like_C_dom"/>
</dbReference>
<dbReference type="PANTHER" id="PTHR11533:SF21">
    <property type="entry name" value="AMINOPEPTIDASE"/>
    <property type="match status" value="1"/>
</dbReference>
<sequence length="426" mass="49030">MIMNEWTLQSSYPIVFVDGPPSSSNSNNVTISQVSYNNGSDSSKWVVPLRILTEGDISTQNLWLLPLNTLTIPHNQSQWIILNNEAMGYYRVVYDERLIDSLFRQLTSNHERIPASSRSQLFDDYFTLAFNTDFVNLETALTLSKYLEKETKYSVWVPVFKHMKTPLKYFDGLPMSQSMQAYWYPRVEAVITSIGIQQGKTEAGLSVLFRTELLNFACMLDMDFCIQYAQELFSEWLADPSQNRIPLDLRTLIYCTALKNGSAEVFEFAYQQFDDESDEKLKLQILNGLICRESLADLARLLKEVIITQSLDQNDAVNILASLASKPSGREALIAFIDENADVMIDFFDGPLTMAAIVYEMSTYYCTVEQLQSFQIFLLRHSDIFMDPEVSWIVDLSLDTIRNNIQWMENFGQRISDWFLNNSNTY</sequence>
<comment type="similarity">
    <text evidence="1">Belongs to the peptidase M1 family.</text>
</comment>
<dbReference type="InterPro" id="IPR050344">
    <property type="entry name" value="Peptidase_M1_aminopeptidases"/>
</dbReference>
<dbReference type="Gene3D" id="2.60.40.1910">
    <property type="match status" value="1"/>
</dbReference>
<proteinExistence type="inferred from homology"/>
<dbReference type="EMBL" id="CAXLJM020000072">
    <property type="protein sequence ID" value="CAL8126430.1"/>
    <property type="molecule type" value="Genomic_DNA"/>
</dbReference>
<name>A0ABP1RFZ5_9HEXA</name>
<evidence type="ECO:0000259" key="2">
    <source>
        <dbReference type="Pfam" id="PF11838"/>
    </source>
</evidence>
<dbReference type="Proteomes" id="UP001642540">
    <property type="component" value="Unassembled WGS sequence"/>
</dbReference>
<reference evidence="3 4" key="1">
    <citation type="submission" date="2024-08" db="EMBL/GenBank/DDBJ databases">
        <authorList>
            <person name="Cucini C."/>
            <person name="Frati F."/>
        </authorList>
    </citation>
    <scope>NUCLEOTIDE SEQUENCE [LARGE SCALE GENOMIC DNA]</scope>
</reference>
<evidence type="ECO:0000256" key="1">
    <source>
        <dbReference type="ARBA" id="ARBA00010136"/>
    </source>
</evidence>
<evidence type="ECO:0000313" key="3">
    <source>
        <dbReference type="EMBL" id="CAL8126430.1"/>
    </source>
</evidence>
<accession>A0ABP1RFZ5</accession>
<keyword evidence="4" id="KW-1185">Reference proteome</keyword>
<feature type="domain" description="ERAP1-like C-terminal" evidence="2">
    <location>
        <begin position="79"/>
        <end position="402"/>
    </location>
</feature>
<comment type="caution">
    <text evidence="3">The sequence shown here is derived from an EMBL/GenBank/DDBJ whole genome shotgun (WGS) entry which is preliminary data.</text>
</comment>